<dbReference type="PANTHER" id="PTHR31862:SF1">
    <property type="entry name" value="UPF0261 DOMAIN PROTEIN (AFU_ORTHOLOGUE AFUA_1G10120)"/>
    <property type="match status" value="1"/>
</dbReference>
<feature type="domain" description="UPF0261" evidence="3">
    <location>
        <begin position="4"/>
        <end position="169"/>
    </location>
</feature>
<dbReference type="Gene3D" id="3.40.50.12030">
    <property type="entry name" value="Uncharacterised protein family UPF0261, NC domain"/>
    <property type="match status" value="1"/>
</dbReference>
<dbReference type="InterPro" id="IPR051353">
    <property type="entry name" value="Tobamovirus_resist_UPF0261"/>
</dbReference>
<dbReference type="Pfam" id="PF23189">
    <property type="entry name" value="UPF0261_C"/>
    <property type="match status" value="1"/>
</dbReference>
<dbReference type="InterPro" id="IPR008322">
    <property type="entry name" value="UPF0261"/>
</dbReference>
<dbReference type="RefSeq" id="WP_340357994.1">
    <property type="nucleotide sequence ID" value="NZ_JBBKZU010000006.1"/>
</dbReference>
<evidence type="ECO:0000256" key="1">
    <source>
        <dbReference type="HAMAP-Rule" id="MF_00677"/>
    </source>
</evidence>
<evidence type="ECO:0000313" key="5">
    <source>
        <dbReference type="EMBL" id="MEJ8812401.1"/>
    </source>
</evidence>
<organism evidence="5 6">
    <name type="scientific">Variovorax ureilyticus</name>
    <dbReference type="NCBI Taxonomy" id="1836198"/>
    <lineage>
        <taxon>Bacteria</taxon>
        <taxon>Pseudomonadati</taxon>
        <taxon>Pseudomonadota</taxon>
        <taxon>Betaproteobacteria</taxon>
        <taxon>Burkholderiales</taxon>
        <taxon>Comamonadaceae</taxon>
        <taxon>Variovorax</taxon>
    </lineage>
</organism>
<feature type="domain" description="UPF0261" evidence="4">
    <location>
        <begin position="179"/>
        <end position="395"/>
    </location>
</feature>
<dbReference type="InterPro" id="IPR056778">
    <property type="entry name" value="UPF0261_C"/>
</dbReference>
<dbReference type="CDD" id="cd15488">
    <property type="entry name" value="Tm-1-like"/>
    <property type="match status" value="1"/>
</dbReference>
<dbReference type="InterPro" id="IPR044122">
    <property type="entry name" value="UPF0261_N"/>
</dbReference>
<sequence length="405" mass="43247">MRAAYVCGTFDTKSRELFFLRQSLERLGLRVVTVDLATSGKPSPASVHPREVARHHPQGESAVFSDDRGSATGAMALAFESFIRTRRDLGGIISAGGSGGTSMATQGMRALPIGVPKVMVSTMASGDTRPYVGPSDICMMYSVTDVQGIHRISEAVLGNAANALAGMIAHPPVVASTSKPALGLTMFGVTTPCVQMLTKRLEDAYDCLVFHATGVGGQSMEKLADSGLLAGVIDVTTTEIADEIGGGVLSAGPTRLDVFARHALPYVGSCGALDMINFGAWDTVPERFRARKLYRHNPTVTLMRTTADECRAIGEFIAAKLNAMRGPVRFLIPEGGVSAIDRPGQPFHDPEADRALFTAIEQNFRTGAERRLLRLPLHINDEAFADALAAAWHEVSRPAANIRRA</sequence>
<dbReference type="Pfam" id="PF06792">
    <property type="entry name" value="UPF0261"/>
    <property type="match status" value="1"/>
</dbReference>
<dbReference type="PANTHER" id="PTHR31862">
    <property type="entry name" value="UPF0261 DOMAIN PROTEIN (AFU_ORTHOLOGUE AFUA_1G10120)"/>
    <property type="match status" value="1"/>
</dbReference>
<accession>A0ABU8VGH4</accession>
<evidence type="ECO:0000259" key="3">
    <source>
        <dbReference type="Pfam" id="PF06792"/>
    </source>
</evidence>
<name>A0ABU8VGH4_9BURK</name>
<feature type="compositionally biased region" description="Basic and acidic residues" evidence="2">
    <location>
        <begin position="48"/>
        <end position="58"/>
    </location>
</feature>
<proteinExistence type="inferred from homology"/>
<evidence type="ECO:0000313" key="6">
    <source>
        <dbReference type="Proteomes" id="UP001365846"/>
    </source>
</evidence>
<dbReference type="HAMAP" id="MF_00677">
    <property type="entry name" value="UPF0261"/>
    <property type="match status" value="1"/>
</dbReference>
<protein>
    <recommendedName>
        <fullName evidence="1">UPF0261 protein WKW77_15055</fullName>
    </recommendedName>
</protein>
<dbReference type="Proteomes" id="UP001365846">
    <property type="component" value="Unassembled WGS sequence"/>
</dbReference>
<feature type="region of interest" description="Disordered" evidence="2">
    <location>
        <begin position="39"/>
        <end position="67"/>
    </location>
</feature>
<comment type="caution">
    <text evidence="5">The sequence shown here is derived from an EMBL/GenBank/DDBJ whole genome shotgun (WGS) entry which is preliminary data.</text>
</comment>
<dbReference type="NCBIfam" id="NF002674">
    <property type="entry name" value="PRK02399.1-2"/>
    <property type="match status" value="1"/>
</dbReference>
<comment type="similarity">
    <text evidence="1">Belongs to the UPF0261 family.</text>
</comment>
<dbReference type="PIRSF" id="PIRSF033271">
    <property type="entry name" value="UCP033271"/>
    <property type="match status" value="1"/>
</dbReference>
<dbReference type="EMBL" id="JBBKZU010000006">
    <property type="protein sequence ID" value="MEJ8812401.1"/>
    <property type="molecule type" value="Genomic_DNA"/>
</dbReference>
<dbReference type="Gene3D" id="3.40.50.12020">
    <property type="entry name" value="Uncharacterised protein family UPF0261, NN domain"/>
    <property type="match status" value="1"/>
</dbReference>
<dbReference type="NCBIfam" id="NF002673">
    <property type="entry name" value="PRK02399.1-1"/>
    <property type="match status" value="1"/>
</dbReference>
<reference evidence="5 6" key="1">
    <citation type="submission" date="2024-03" db="EMBL/GenBank/DDBJ databases">
        <title>Novel species of the genus Variovorax.</title>
        <authorList>
            <person name="Liu Q."/>
            <person name="Xin Y.-H."/>
        </authorList>
    </citation>
    <scope>NUCLEOTIDE SEQUENCE [LARGE SCALE GENOMIC DNA]</scope>
    <source>
        <strain evidence="5 6">KACC 18899</strain>
    </source>
</reference>
<gene>
    <name evidence="5" type="ORF">WKW77_15055</name>
</gene>
<evidence type="ECO:0000256" key="2">
    <source>
        <dbReference type="SAM" id="MobiDB-lite"/>
    </source>
</evidence>
<keyword evidence="6" id="KW-1185">Reference proteome</keyword>
<evidence type="ECO:0000259" key="4">
    <source>
        <dbReference type="Pfam" id="PF23189"/>
    </source>
</evidence>